<keyword evidence="2" id="KW-1185">Reference proteome</keyword>
<accession>A0A7M5X4Y1</accession>
<dbReference type="Proteomes" id="UP000594262">
    <property type="component" value="Unplaced"/>
</dbReference>
<reference evidence="1" key="1">
    <citation type="submission" date="2021-01" db="UniProtKB">
        <authorList>
            <consortium name="EnsemblMetazoa"/>
        </authorList>
    </citation>
    <scope>IDENTIFICATION</scope>
</reference>
<organism evidence="1 2">
    <name type="scientific">Clytia hemisphaerica</name>
    <dbReference type="NCBI Taxonomy" id="252671"/>
    <lineage>
        <taxon>Eukaryota</taxon>
        <taxon>Metazoa</taxon>
        <taxon>Cnidaria</taxon>
        <taxon>Hydrozoa</taxon>
        <taxon>Hydroidolina</taxon>
        <taxon>Leptothecata</taxon>
        <taxon>Obeliida</taxon>
        <taxon>Clytiidae</taxon>
        <taxon>Clytia</taxon>
    </lineage>
</organism>
<evidence type="ECO:0000313" key="1">
    <source>
        <dbReference type="EnsemblMetazoa" id="CLYHEMP017805.1"/>
    </source>
</evidence>
<protein>
    <submittedName>
        <fullName evidence="1">Uncharacterized protein</fullName>
    </submittedName>
</protein>
<name>A0A7M5X4Y1_9CNID</name>
<dbReference type="EnsemblMetazoa" id="CLYHEMT017805.1">
    <property type="protein sequence ID" value="CLYHEMP017805.1"/>
    <property type="gene ID" value="CLYHEMG017805"/>
</dbReference>
<dbReference type="OrthoDB" id="5947836at2759"/>
<sequence>MRLTSDMSISVLLIKMLDGNASFVQKLETMQYNASLAITGCFRGTSQDKMYSEIGLESLADRRFARRMIFKIINNSTPSYLRNYLPARLTAPIALRTRNPTERFRNTFFSYCISQWNILDIRNLPSIKTFKKAIYKFLRP</sequence>
<evidence type="ECO:0000313" key="2">
    <source>
        <dbReference type="Proteomes" id="UP000594262"/>
    </source>
</evidence>
<dbReference type="AlphaFoldDB" id="A0A7M5X4Y1"/>
<proteinExistence type="predicted"/>